<accession>A0A2P6CBH8</accession>
<feature type="domain" description="DUF2007" evidence="1">
    <location>
        <begin position="8"/>
        <end position="70"/>
    </location>
</feature>
<gene>
    <name evidence="2" type="ORF">BTO14_02515</name>
</gene>
<evidence type="ECO:0000313" key="2">
    <source>
        <dbReference type="EMBL" id="PQJ72188.1"/>
    </source>
</evidence>
<dbReference type="Pfam" id="PF09413">
    <property type="entry name" value="DUF2007"/>
    <property type="match status" value="1"/>
</dbReference>
<name>A0A2P6CBH8_9FLAO</name>
<evidence type="ECO:0000259" key="1">
    <source>
        <dbReference type="Pfam" id="PF09413"/>
    </source>
</evidence>
<keyword evidence="3" id="KW-1185">Reference proteome</keyword>
<dbReference type="RefSeq" id="WP_105047849.1">
    <property type="nucleotide sequence ID" value="NZ_CP150661.1"/>
</dbReference>
<dbReference type="OrthoDB" id="1149279at2"/>
<evidence type="ECO:0000313" key="3">
    <source>
        <dbReference type="Proteomes" id="UP000247345"/>
    </source>
</evidence>
<proteinExistence type="predicted"/>
<dbReference type="AlphaFoldDB" id="A0A2P6CBH8"/>
<sequence length="76" mass="8591">MLEKYTKVFTDNSILVNRLHSLLKEEGIDSRITDRVESGRLAGFGVPTNSVELFIHNTDVEKAQPIIDSFKNKINS</sequence>
<comment type="caution">
    <text evidence="2">The sequence shown here is derived from an EMBL/GenBank/DDBJ whole genome shotgun (WGS) entry which is preliminary data.</text>
</comment>
<dbReference type="EMBL" id="MSCK01000001">
    <property type="protein sequence ID" value="PQJ72188.1"/>
    <property type="molecule type" value="Genomic_DNA"/>
</dbReference>
<dbReference type="InterPro" id="IPR018551">
    <property type="entry name" value="DUF2007"/>
</dbReference>
<reference evidence="2 3" key="1">
    <citation type="submission" date="2016-12" db="EMBL/GenBank/DDBJ databases">
        <title>Trade-off between light-utilization and light-protection in marine flavobacteria.</title>
        <authorList>
            <person name="Kumagai Y."/>
            <person name="Yoshizawa S."/>
            <person name="Kogure K."/>
            <person name="Iwasaki W."/>
        </authorList>
    </citation>
    <scope>NUCLEOTIDE SEQUENCE [LARGE SCALE GENOMIC DNA]</scope>
    <source>
        <strain evidence="2 3">KCTC 12100</strain>
    </source>
</reference>
<protein>
    <recommendedName>
        <fullName evidence="1">DUF2007 domain-containing protein</fullName>
    </recommendedName>
</protein>
<dbReference type="Proteomes" id="UP000247345">
    <property type="component" value="Unassembled WGS sequence"/>
</dbReference>
<organism evidence="2 3">
    <name type="scientific">Polaribacter butkevichii</name>
    <dbReference type="NCBI Taxonomy" id="218490"/>
    <lineage>
        <taxon>Bacteria</taxon>
        <taxon>Pseudomonadati</taxon>
        <taxon>Bacteroidota</taxon>
        <taxon>Flavobacteriia</taxon>
        <taxon>Flavobacteriales</taxon>
        <taxon>Flavobacteriaceae</taxon>
    </lineage>
</organism>